<evidence type="ECO:0000313" key="9">
    <source>
        <dbReference type="Proteomes" id="UP000198310"/>
    </source>
</evidence>
<evidence type="ECO:0000256" key="1">
    <source>
        <dbReference type="ARBA" id="ARBA00022605"/>
    </source>
</evidence>
<comment type="caution">
    <text evidence="7">Lacks conserved residue(s) required for the propagation of feature annotation.</text>
</comment>
<dbReference type="Proteomes" id="UP000198310">
    <property type="component" value="Unassembled WGS sequence"/>
</dbReference>
<keyword evidence="3 7" id="KW-0547">Nucleotide-binding</keyword>
<gene>
    <name evidence="7" type="primary">aroK</name>
    <name evidence="8" type="ORF">SAMN06269173_103383</name>
</gene>
<dbReference type="RefSeq" id="WP_089332387.1">
    <property type="nucleotide sequence ID" value="NZ_FZNS01000003.1"/>
</dbReference>
<feature type="binding site" evidence="7">
    <location>
        <position position="118"/>
    </location>
    <ligand>
        <name>ATP</name>
        <dbReference type="ChEBI" id="CHEBI:30616"/>
    </ligand>
</feature>
<dbReference type="AlphaFoldDB" id="A0A238X291"/>
<organism evidence="8 9">
    <name type="scientific">Hymenobacter mucosus</name>
    <dbReference type="NCBI Taxonomy" id="1411120"/>
    <lineage>
        <taxon>Bacteria</taxon>
        <taxon>Pseudomonadati</taxon>
        <taxon>Bacteroidota</taxon>
        <taxon>Cytophagia</taxon>
        <taxon>Cytophagales</taxon>
        <taxon>Hymenobacteraceae</taxon>
        <taxon>Hymenobacter</taxon>
    </lineage>
</organism>
<comment type="similarity">
    <text evidence="7">Belongs to the shikimate kinase family.</text>
</comment>
<dbReference type="EMBL" id="FZNS01000003">
    <property type="protein sequence ID" value="SNR52751.1"/>
    <property type="molecule type" value="Genomic_DNA"/>
</dbReference>
<dbReference type="InterPro" id="IPR027417">
    <property type="entry name" value="P-loop_NTPase"/>
</dbReference>
<feature type="binding site" evidence="7">
    <location>
        <position position="14"/>
    </location>
    <ligand>
        <name>Mg(2+)</name>
        <dbReference type="ChEBI" id="CHEBI:18420"/>
    </ligand>
</feature>
<protein>
    <recommendedName>
        <fullName evidence="7">Shikimate kinase</fullName>
        <shortName evidence="7">SK</shortName>
        <ecNumber evidence="7">2.7.1.71</ecNumber>
    </recommendedName>
</protein>
<dbReference type="GO" id="GO:0009073">
    <property type="term" value="P:aromatic amino acid family biosynthetic process"/>
    <property type="evidence" value="ECO:0007669"/>
    <property type="project" value="UniProtKB-KW"/>
</dbReference>
<dbReference type="Pfam" id="PF01202">
    <property type="entry name" value="SKI"/>
    <property type="match status" value="1"/>
</dbReference>
<keyword evidence="9" id="KW-1185">Reference proteome</keyword>
<feature type="binding site" evidence="7">
    <location>
        <position position="79"/>
    </location>
    <ligand>
        <name>substrate</name>
    </ligand>
</feature>
<keyword evidence="4 7" id="KW-0418">Kinase</keyword>
<reference evidence="9" key="1">
    <citation type="submission" date="2017-06" db="EMBL/GenBank/DDBJ databases">
        <authorList>
            <person name="Varghese N."/>
            <person name="Submissions S."/>
        </authorList>
    </citation>
    <scope>NUCLEOTIDE SEQUENCE [LARGE SCALE GENOMIC DNA]</scope>
    <source>
        <strain evidence="9">DSM 28041</strain>
    </source>
</reference>
<dbReference type="Gene3D" id="3.40.50.300">
    <property type="entry name" value="P-loop containing nucleotide triphosphate hydrolases"/>
    <property type="match status" value="1"/>
</dbReference>
<dbReference type="CDD" id="cd00464">
    <property type="entry name" value="SK"/>
    <property type="match status" value="1"/>
</dbReference>
<dbReference type="SUPFAM" id="SSF52540">
    <property type="entry name" value="P-loop containing nucleoside triphosphate hydrolases"/>
    <property type="match status" value="1"/>
</dbReference>
<dbReference type="PANTHER" id="PTHR21087">
    <property type="entry name" value="SHIKIMATE KINASE"/>
    <property type="match status" value="1"/>
</dbReference>
<comment type="cofactor">
    <cofactor evidence="7">
        <name>Mg(2+)</name>
        <dbReference type="ChEBI" id="CHEBI:18420"/>
    </cofactor>
    <text evidence="7">Binds 1 Mg(2+) ion per subunit.</text>
</comment>
<dbReference type="EC" id="2.7.1.71" evidence="7"/>
<dbReference type="PRINTS" id="PR01100">
    <property type="entry name" value="SHIKIMTKNASE"/>
</dbReference>
<feature type="binding site" evidence="7">
    <location>
        <begin position="10"/>
        <end position="15"/>
    </location>
    <ligand>
        <name>ATP</name>
        <dbReference type="ChEBI" id="CHEBI:30616"/>
    </ligand>
</feature>
<accession>A0A238X291</accession>
<dbReference type="UniPathway" id="UPA00053">
    <property type="reaction ID" value="UER00088"/>
</dbReference>
<dbReference type="GO" id="GO:0004765">
    <property type="term" value="F:shikimate kinase activity"/>
    <property type="evidence" value="ECO:0007669"/>
    <property type="project" value="UniProtKB-UniRule"/>
</dbReference>
<keyword evidence="7" id="KW-0460">Magnesium</keyword>
<dbReference type="GO" id="GO:0000287">
    <property type="term" value="F:magnesium ion binding"/>
    <property type="evidence" value="ECO:0007669"/>
    <property type="project" value="UniProtKB-UniRule"/>
</dbReference>
<feature type="binding site" evidence="7">
    <location>
        <position position="56"/>
    </location>
    <ligand>
        <name>substrate</name>
    </ligand>
</feature>
<evidence type="ECO:0000256" key="5">
    <source>
        <dbReference type="ARBA" id="ARBA00022840"/>
    </source>
</evidence>
<keyword evidence="7" id="KW-0963">Cytoplasm</keyword>
<feature type="binding site" evidence="7">
    <location>
        <position position="32"/>
    </location>
    <ligand>
        <name>substrate</name>
    </ligand>
</feature>
<dbReference type="GO" id="GO:0008652">
    <property type="term" value="P:amino acid biosynthetic process"/>
    <property type="evidence" value="ECO:0007669"/>
    <property type="project" value="UniProtKB-KW"/>
</dbReference>
<evidence type="ECO:0000256" key="4">
    <source>
        <dbReference type="ARBA" id="ARBA00022777"/>
    </source>
</evidence>
<keyword evidence="6 7" id="KW-0057">Aromatic amino acid biosynthesis</keyword>
<dbReference type="InterPro" id="IPR000623">
    <property type="entry name" value="Shikimate_kinase/TSH1"/>
</dbReference>
<evidence type="ECO:0000256" key="2">
    <source>
        <dbReference type="ARBA" id="ARBA00022679"/>
    </source>
</evidence>
<keyword evidence="5 7" id="KW-0067">ATP-binding</keyword>
<evidence type="ECO:0000256" key="6">
    <source>
        <dbReference type="ARBA" id="ARBA00023141"/>
    </source>
</evidence>
<dbReference type="GO" id="GO:0005829">
    <property type="term" value="C:cytosol"/>
    <property type="evidence" value="ECO:0007669"/>
    <property type="project" value="TreeGrafter"/>
</dbReference>
<name>A0A238X291_9BACT</name>
<comment type="subunit">
    <text evidence="7">Monomer.</text>
</comment>
<comment type="pathway">
    <text evidence="7">Metabolic intermediate biosynthesis; chorismate biosynthesis; chorismate from D-erythrose 4-phosphate and phosphoenolpyruvate: step 5/7.</text>
</comment>
<proteinExistence type="inferred from homology"/>
<dbReference type="PANTHER" id="PTHR21087:SF16">
    <property type="entry name" value="SHIKIMATE KINASE 1, CHLOROPLASTIC"/>
    <property type="match status" value="1"/>
</dbReference>
<feature type="binding site" evidence="7">
    <location>
        <position position="141"/>
    </location>
    <ligand>
        <name>substrate</name>
    </ligand>
</feature>
<comment type="catalytic activity">
    <reaction evidence="7">
        <text>shikimate + ATP = 3-phosphoshikimate + ADP + H(+)</text>
        <dbReference type="Rhea" id="RHEA:13121"/>
        <dbReference type="ChEBI" id="CHEBI:15378"/>
        <dbReference type="ChEBI" id="CHEBI:30616"/>
        <dbReference type="ChEBI" id="CHEBI:36208"/>
        <dbReference type="ChEBI" id="CHEBI:145989"/>
        <dbReference type="ChEBI" id="CHEBI:456216"/>
        <dbReference type="EC" id="2.7.1.71"/>
    </reaction>
</comment>
<sequence>MRLYLIGMPAAGKTTLGRALATAYGVPFRDLDEEIVQREQRSVSEIFAQDGEDYFRQREGDVLRDLVETMPEMVLATGGGTPCYHHNLEVLLETGLTLYLAVPVSVLVQRVLAAAASRPLLSALPTAQALESRLHETLRARQQFYDRAPLRCAAPVCSVEAVRQLVERYTTAV</sequence>
<dbReference type="GO" id="GO:0005524">
    <property type="term" value="F:ATP binding"/>
    <property type="evidence" value="ECO:0007669"/>
    <property type="project" value="UniProtKB-UniRule"/>
</dbReference>
<evidence type="ECO:0000256" key="3">
    <source>
        <dbReference type="ARBA" id="ARBA00022741"/>
    </source>
</evidence>
<dbReference type="GO" id="GO:0009423">
    <property type="term" value="P:chorismate biosynthetic process"/>
    <property type="evidence" value="ECO:0007669"/>
    <property type="project" value="UniProtKB-UniRule"/>
</dbReference>
<keyword evidence="7" id="KW-0479">Metal-binding</keyword>
<keyword evidence="2 7" id="KW-0808">Transferase</keyword>
<evidence type="ECO:0000313" key="8">
    <source>
        <dbReference type="EMBL" id="SNR52751.1"/>
    </source>
</evidence>
<comment type="subcellular location">
    <subcellularLocation>
        <location evidence="7">Cytoplasm</location>
    </subcellularLocation>
</comment>
<dbReference type="InterPro" id="IPR031322">
    <property type="entry name" value="Shikimate/glucono_kinase"/>
</dbReference>
<evidence type="ECO:0000256" key="7">
    <source>
        <dbReference type="HAMAP-Rule" id="MF_00109"/>
    </source>
</evidence>
<dbReference type="HAMAP" id="MF_00109">
    <property type="entry name" value="Shikimate_kinase"/>
    <property type="match status" value="1"/>
</dbReference>
<comment type="function">
    <text evidence="7">Catalyzes the specific phosphorylation of the 3-hydroxyl group of shikimic acid using ATP as a cosubstrate.</text>
</comment>
<keyword evidence="1 7" id="KW-0028">Amino-acid biosynthesis</keyword>